<dbReference type="GO" id="GO:0016747">
    <property type="term" value="F:acyltransferase activity, transferring groups other than amino-acyl groups"/>
    <property type="evidence" value="ECO:0007669"/>
    <property type="project" value="InterPro"/>
</dbReference>
<dbReference type="PROSITE" id="PS51186">
    <property type="entry name" value="GNAT"/>
    <property type="match status" value="1"/>
</dbReference>
<dbReference type="EMBL" id="JACJVR010000097">
    <property type="protein sequence ID" value="MBB6694590.1"/>
    <property type="molecule type" value="Genomic_DNA"/>
</dbReference>
<organism evidence="2 3">
    <name type="scientific">Cohnella xylanilytica</name>
    <dbReference type="NCBI Taxonomy" id="557555"/>
    <lineage>
        <taxon>Bacteria</taxon>
        <taxon>Bacillati</taxon>
        <taxon>Bacillota</taxon>
        <taxon>Bacilli</taxon>
        <taxon>Bacillales</taxon>
        <taxon>Paenibacillaceae</taxon>
        <taxon>Cohnella</taxon>
    </lineage>
</organism>
<dbReference type="Pfam" id="PF13302">
    <property type="entry name" value="Acetyltransf_3"/>
    <property type="match status" value="1"/>
</dbReference>
<evidence type="ECO:0000259" key="1">
    <source>
        <dbReference type="PROSITE" id="PS51186"/>
    </source>
</evidence>
<dbReference type="AlphaFoldDB" id="A0A841U9H5"/>
<comment type="caution">
    <text evidence="2">The sequence shown here is derived from an EMBL/GenBank/DDBJ whole genome shotgun (WGS) entry which is preliminary data.</text>
</comment>
<dbReference type="PANTHER" id="PTHR43792">
    <property type="entry name" value="GNAT FAMILY, PUTATIVE (AFU_ORTHOLOGUE AFUA_3G00765)-RELATED-RELATED"/>
    <property type="match status" value="1"/>
</dbReference>
<dbReference type="InterPro" id="IPR000182">
    <property type="entry name" value="GNAT_dom"/>
</dbReference>
<reference evidence="2 3" key="1">
    <citation type="submission" date="2020-08" db="EMBL/GenBank/DDBJ databases">
        <title>Cohnella phylogeny.</title>
        <authorList>
            <person name="Dunlap C."/>
        </authorList>
    </citation>
    <scope>NUCLEOTIDE SEQUENCE [LARGE SCALE GENOMIC DNA]</scope>
    <source>
        <strain evidence="2 3">DSM 25239</strain>
    </source>
</reference>
<keyword evidence="3" id="KW-1185">Reference proteome</keyword>
<sequence length="179" mass="20369">MAIYAETSRLRLRDWSDADLEPFARMNADAEVMRYFPATMSGEATRAFYESILRDFREDGFGFYAAEEKESGEFIGFIGLRRVTFEADFTPCVEIGWRLRRESWGRGYATEGAEACLELGFGELGLPEIYSFTAEVNQPSWNVMRKIGMSFVGTFDHPRVSADSPLCKHVLYRIGKPAL</sequence>
<dbReference type="PANTHER" id="PTHR43792:SF1">
    <property type="entry name" value="N-ACETYLTRANSFERASE DOMAIN-CONTAINING PROTEIN"/>
    <property type="match status" value="1"/>
</dbReference>
<dbReference type="Proteomes" id="UP000553776">
    <property type="component" value="Unassembled WGS sequence"/>
</dbReference>
<gene>
    <name evidence="2" type="ORF">H7B90_24645</name>
</gene>
<evidence type="ECO:0000313" key="2">
    <source>
        <dbReference type="EMBL" id="MBB6694590.1"/>
    </source>
</evidence>
<keyword evidence="2" id="KW-0808">Transferase</keyword>
<accession>A0A841U9H5</accession>
<protein>
    <submittedName>
        <fullName evidence="2">GNAT family N-acetyltransferase</fullName>
    </submittedName>
</protein>
<proteinExistence type="predicted"/>
<dbReference type="SUPFAM" id="SSF55729">
    <property type="entry name" value="Acyl-CoA N-acyltransferases (Nat)"/>
    <property type="match status" value="1"/>
</dbReference>
<evidence type="ECO:0000313" key="3">
    <source>
        <dbReference type="Proteomes" id="UP000553776"/>
    </source>
</evidence>
<dbReference type="InterPro" id="IPR016181">
    <property type="entry name" value="Acyl_CoA_acyltransferase"/>
</dbReference>
<name>A0A841U9H5_9BACL</name>
<feature type="domain" description="N-acetyltransferase" evidence="1">
    <location>
        <begin position="10"/>
        <end position="177"/>
    </location>
</feature>
<dbReference type="InterPro" id="IPR051531">
    <property type="entry name" value="N-acetyltransferase"/>
</dbReference>
<dbReference type="Gene3D" id="3.40.630.30">
    <property type="match status" value="1"/>
</dbReference>